<protein>
    <submittedName>
        <fullName evidence="2">Uncharacterized protein</fullName>
    </submittedName>
</protein>
<keyword evidence="1" id="KW-0812">Transmembrane</keyword>
<evidence type="ECO:0000256" key="1">
    <source>
        <dbReference type="SAM" id="Phobius"/>
    </source>
</evidence>
<dbReference type="Proteomes" id="UP000825258">
    <property type="component" value="Chromosome"/>
</dbReference>
<dbReference type="EMBL" id="AP024749">
    <property type="protein sequence ID" value="BCY27625.1"/>
    <property type="molecule type" value="Genomic_DNA"/>
</dbReference>
<gene>
    <name evidence="2" type="ORF">KK2020170_04930</name>
</gene>
<keyword evidence="3" id="KW-1185">Reference proteome</keyword>
<keyword evidence="1" id="KW-1133">Transmembrane helix</keyword>
<reference evidence="2 3" key="1">
    <citation type="submission" date="2021-06" db="EMBL/GenBank/DDBJ databases">
        <title>Whole genome sequences of Flavobacterium sp. KK2020170 and assembly.</title>
        <authorList>
            <person name="Kitahara K."/>
            <person name="Miyoshi S."/>
            <person name="Uesaka K."/>
        </authorList>
    </citation>
    <scope>NUCLEOTIDE SEQUENCE [LARGE SCALE GENOMIC DNA]</scope>
    <source>
        <strain evidence="2 3">KK2020170</strain>
    </source>
</reference>
<organism evidence="2 3">
    <name type="scientific">Flavobacterium okayamense</name>
    <dbReference type="NCBI Taxonomy" id="2830782"/>
    <lineage>
        <taxon>Bacteria</taxon>
        <taxon>Pseudomonadati</taxon>
        <taxon>Bacteroidota</taxon>
        <taxon>Flavobacteriia</taxon>
        <taxon>Flavobacteriales</taxon>
        <taxon>Flavobacteriaceae</taxon>
        <taxon>Flavobacterium</taxon>
    </lineage>
</organism>
<sequence>MKNFFNKIAPWFDRDKYGIVSLSFFLSMTSFLFFITKNNVKSENDLITLRNKVEYYSFKNESRGRRLYYIKLVDYSCHFIIKADFIDDFKAGAFYSIQKGDIINISIPKKSDVFKQKDILVFGIRNKDFVFLNEIDTIKKHNNKIDLYAGLIFLSISIISYIYKRQNINT</sequence>
<feature type="transmembrane region" description="Helical" evidence="1">
    <location>
        <begin position="17"/>
        <end position="35"/>
    </location>
</feature>
<proteinExistence type="predicted"/>
<name>A0ABN6HW03_9FLAO</name>
<evidence type="ECO:0000313" key="2">
    <source>
        <dbReference type="EMBL" id="BCY27625.1"/>
    </source>
</evidence>
<dbReference type="RefSeq" id="WP_221259235.1">
    <property type="nucleotide sequence ID" value="NZ_AP024749.1"/>
</dbReference>
<evidence type="ECO:0000313" key="3">
    <source>
        <dbReference type="Proteomes" id="UP000825258"/>
    </source>
</evidence>
<keyword evidence="1" id="KW-0472">Membrane</keyword>
<accession>A0ABN6HW03</accession>
<feature type="transmembrane region" description="Helical" evidence="1">
    <location>
        <begin position="145"/>
        <end position="163"/>
    </location>
</feature>